<gene>
    <name evidence="1" type="ORF">COO91_05973</name>
</gene>
<keyword evidence="1" id="KW-0238">DNA-binding</keyword>
<dbReference type="Proteomes" id="UP000232003">
    <property type="component" value="Chromosome"/>
</dbReference>
<dbReference type="GO" id="GO:0003677">
    <property type="term" value="F:DNA binding"/>
    <property type="evidence" value="ECO:0007669"/>
    <property type="project" value="UniProtKB-KW"/>
</dbReference>
<dbReference type="Gene3D" id="3.30.1460.10">
    <property type="match status" value="1"/>
</dbReference>
<dbReference type="EMBL" id="CP024785">
    <property type="protein sequence ID" value="AUB39977.1"/>
    <property type="molecule type" value="Genomic_DNA"/>
</dbReference>
<dbReference type="OrthoDB" id="571431at2"/>
<accession>A0A2K8SX10</accession>
<evidence type="ECO:0000313" key="2">
    <source>
        <dbReference type="Proteomes" id="UP000232003"/>
    </source>
</evidence>
<keyword evidence="2" id="KW-1185">Reference proteome</keyword>
<reference evidence="1 2" key="1">
    <citation type="submission" date="2017-11" db="EMBL/GenBank/DDBJ databases">
        <title>Complete genome of a free-living desiccation-tolerant cyanobacterium and its photosynthetic adaptation to extreme terrestrial habitat.</title>
        <authorList>
            <person name="Shang J."/>
        </authorList>
    </citation>
    <scope>NUCLEOTIDE SEQUENCE [LARGE SCALE GENOMIC DNA]</scope>
    <source>
        <strain evidence="1 2">CCNUN1</strain>
    </source>
</reference>
<name>A0A2K8SX10_9NOSO</name>
<evidence type="ECO:0000313" key="1">
    <source>
        <dbReference type="EMBL" id="AUB39977.1"/>
    </source>
</evidence>
<dbReference type="AlphaFoldDB" id="A0A2K8SX10"/>
<protein>
    <submittedName>
        <fullName evidence="1">DNA-binding domain, IS481-type</fullName>
    </submittedName>
</protein>
<dbReference type="SUPFAM" id="SSF69635">
    <property type="entry name" value="Type III secretory system chaperone-like"/>
    <property type="match status" value="1"/>
</dbReference>
<dbReference type="RefSeq" id="WP_100900834.1">
    <property type="nucleotide sequence ID" value="NZ_CAWNNC010000001.1"/>
</dbReference>
<dbReference type="KEGG" id="nfl:COO91_05973"/>
<proteinExistence type="predicted"/>
<sequence>MTPEEIAGTLTELFGTSAVAAIAPGSWQVDTSTFRLLVLLSEDNTWLRVLLPILPIQEAQPFLEQFLEANFDDTQEVRYALYEGVIYGVFQHNSSTLVGADFSNAINRLVSLHEAGLDNVFNRLVESRIRQIVQAAKQQGQSLQATMQTLERFYAEGLMGEINQTSEAREKVLAAWRRQLEKLWNED</sequence>
<organism evidence="1 2">
    <name type="scientific">Nostoc flagelliforme CCNUN1</name>
    <dbReference type="NCBI Taxonomy" id="2038116"/>
    <lineage>
        <taxon>Bacteria</taxon>
        <taxon>Bacillati</taxon>
        <taxon>Cyanobacteriota</taxon>
        <taxon>Cyanophyceae</taxon>
        <taxon>Nostocales</taxon>
        <taxon>Nostocaceae</taxon>
        <taxon>Nostoc</taxon>
    </lineage>
</organism>